<dbReference type="Pfam" id="PF13560">
    <property type="entry name" value="HTH_31"/>
    <property type="match status" value="1"/>
</dbReference>
<feature type="domain" description="HTH cro/C1-type" evidence="2">
    <location>
        <begin position="42"/>
        <end position="89"/>
    </location>
</feature>
<keyword evidence="4" id="KW-1185">Reference proteome</keyword>
<evidence type="ECO:0000259" key="2">
    <source>
        <dbReference type="PROSITE" id="PS50943"/>
    </source>
</evidence>
<dbReference type="InterPro" id="IPR001387">
    <property type="entry name" value="Cro/C1-type_HTH"/>
</dbReference>
<feature type="region of interest" description="Disordered" evidence="1">
    <location>
        <begin position="281"/>
        <end position="318"/>
    </location>
</feature>
<dbReference type="SUPFAM" id="SSF47413">
    <property type="entry name" value="lambda repressor-like DNA-binding domains"/>
    <property type="match status" value="1"/>
</dbReference>
<dbReference type="SMART" id="SM00530">
    <property type="entry name" value="HTH_XRE"/>
    <property type="match status" value="1"/>
</dbReference>
<dbReference type="InterPro" id="IPR041413">
    <property type="entry name" value="MLTR_LBD"/>
</dbReference>
<name>A0ABT2K4S1_9ACTN</name>
<protein>
    <submittedName>
        <fullName evidence="3">Helix-turn-helix transcriptional regulator</fullName>
    </submittedName>
</protein>
<gene>
    <name evidence="3" type="ORF">LHJ74_32790</name>
</gene>
<dbReference type="PANTHER" id="PTHR35010:SF2">
    <property type="entry name" value="BLL4672 PROTEIN"/>
    <property type="match status" value="1"/>
</dbReference>
<feature type="compositionally biased region" description="Low complexity" evidence="1">
    <location>
        <begin position="298"/>
        <end position="318"/>
    </location>
</feature>
<evidence type="ECO:0000313" key="3">
    <source>
        <dbReference type="EMBL" id="MCT2594634.1"/>
    </source>
</evidence>
<evidence type="ECO:0000313" key="4">
    <source>
        <dbReference type="Proteomes" id="UP001156389"/>
    </source>
</evidence>
<dbReference type="RefSeq" id="WP_260221981.1">
    <property type="nucleotide sequence ID" value="NZ_JAJAGO010000023.1"/>
</dbReference>
<organism evidence="3 4">
    <name type="scientific">Streptomyces gossypii</name>
    <dbReference type="NCBI Taxonomy" id="2883101"/>
    <lineage>
        <taxon>Bacteria</taxon>
        <taxon>Bacillati</taxon>
        <taxon>Actinomycetota</taxon>
        <taxon>Actinomycetes</taxon>
        <taxon>Kitasatosporales</taxon>
        <taxon>Streptomycetaceae</taxon>
        <taxon>Streptomyces</taxon>
    </lineage>
</organism>
<dbReference type="Proteomes" id="UP001156389">
    <property type="component" value="Unassembled WGS sequence"/>
</dbReference>
<accession>A0ABT2K4S1</accession>
<dbReference type="PANTHER" id="PTHR35010">
    <property type="entry name" value="BLL4672 PROTEIN-RELATED"/>
    <property type="match status" value="1"/>
</dbReference>
<dbReference type="EMBL" id="JAJAGO010000023">
    <property type="protein sequence ID" value="MCT2594634.1"/>
    <property type="molecule type" value="Genomic_DNA"/>
</dbReference>
<dbReference type="Gene3D" id="1.10.260.40">
    <property type="entry name" value="lambda repressor-like DNA-binding domains"/>
    <property type="match status" value="1"/>
</dbReference>
<reference evidence="3 4" key="1">
    <citation type="submission" date="2021-10" db="EMBL/GenBank/DDBJ databases">
        <title>Streptomyces gossypii sp. nov., isolated from soil collected from cotton field.</title>
        <authorList>
            <person name="Ge X."/>
            <person name="Chen X."/>
            <person name="Liu W."/>
        </authorList>
    </citation>
    <scope>NUCLEOTIDE SEQUENCE [LARGE SCALE GENOMIC DNA]</scope>
    <source>
        <strain evidence="3 4">N2-109</strain>
    </source>
</reference>
<dbReference type="PROSITE" id="PS50943">
    <property type="entry name" value="HTH_CROC1"/>
    <property type="match status" value="1"/>
</dbReference>
<dbReference type="InterPro" id="IPR010982">
    <property type="entry name" value="Lambda_DNA-bd_dom_sf"/>
</dbReference>
<sequence>MEQPDLMDPRTELSEFLRTRRARLQPVDVGLAHYGGRRRVPGLRREELAQVAGVSVAYYTRLEQGHSHNVSTGVLDAIAGALRLTRAERDHLTHLTKPKRHTRRVSTRPQRVRPLLQQMIDAMEGVPAYVVGRRLDVIGWNPLANVLLGGLSARPRHELNMAWLVFLDPGTRALYADWAQKASDVVAWLRLDAGCHTDDPQLNALIGELSVKSPDFRRLWAKHNVQEKSYGTKELRHPLVGRLELSFEVLKLPGDQSQELVAYHAAPGSASSEALRLLASWAAEMPAPDGGDGPEPEAPAADGQGADGSGAEAATRHA</sequence>
<dbReference type="CDD" id="cd00093">
    <property type="entry name" value="HTH_XRE"/>
    <property type="match status" value="1"/>
</dbReference>
<comment type="caution">
    <text evidence="3">The sequence shown here is derived from an EMBL/GenBank/DDBJ whole genome shotgun (WGS) entry which is preliminary data.</text>
</comment>
<evidence type="ECO:0000256" key="1">
    <source>
        <dbReference type="SAM" id="MobiDB-lite"/>
    </source>
</evidence>
<proteinExistence type="predicted"/>
<dbReference type="Pfam" id="PF17765">
    <property type="entry name" value="MLTR_LBD"/>
    <property type="match status" value="1"/>
</dbReference>
<dbReference type="Gene3D" id="3.30.450.180">
    <property type="match status" value="1"/>
</dbReference>